<dbReference type="PRINTS" id="PR00105">
    <property type="entry name" value="C5METTRFRASE"/>
</dbReference>
<dbReference type="GO" id="GO:0003886">
    <property type="term" value="F:DNA (cytosine-5-)-methyltransferase activity"/>
    <property type="evidence" value="ECO:0007669"/>
    <property type="project" value="UniProtKB-EC"/>
</dbReference>
<comment type="similarity">
    <text evidence="5 6">Belongs to the class I-like SAM-binding methyltransferase superfamily. C5-methyltransferase family.</text>
</comment>
<evidence type="ECO:0000256" key="4">
    <source>
        <dbReference type="ARBA" id="ARBA00022747"/>
    </source>
</evidence>
<dbReference type="EMBL" id="NIHS01000005">
    <property type="protein sequence ID" value="PLT73966.1"/>
    <property type="molecule type" value="Genomic_DNA"/>
</dbReference>
<dbReference type="PROSITE" id="PS51679">
    <property type="entry name" value="SAM_MT_C5"/>
    <property type="match status" value="1"/>
</dbReference>
<keyword evidence="2 5" id="KW-0808">Transferase</keyword>
<evidence type="ECO:0000256" key="7">
    <source>
        <dbReference type="RuleBase" id="RU000417"/>
    </source>
</evidence>
<dbReference type="InterPro" id="IPR018117">
    <property type="entry name" value="C5_DNA_meth_AS"/>
</dbReference>
<keyword evidence="1 5" id="KW-0489">Methyltransferase</keyword>
<dbReference type="PANTHER" id="PTHR46098">
    <property type="entry name" value="TRNA (CYTOSINE(38)-C(5))-METHYLTRANSFERASE"/>
    <property type="match status" value="1"/>
</dbReference>
<evidence type="ECO:0000256" key="3">
    <source>
        <dbReference type="ARBA" id="ARBA00022691"/>
    </source>
</evidence>
<keyword evidence="3 5" id="KW-0949">S-adenosyl-L-methionine</keyword>
<dbReference type="SUPFAM" id="SSF53335">
    <property type="entry name" value="S-adenosyl-L-methionine-dependent methyltransferases"/>
    <property type="match status" value="1"/>
</dbReference>
<dbReference type="InterPro" id="IPR031303">
    <property type="entry name" value="C5_meth_CS"/>
</dbReference>
<protein>
    <recommendedName>
        <fullName evidence="7">Cytosine-specific methyltransferase</fullName>
        <ecNumber evidence="7">2.1.1.37</ecNumber>
    </recommendedName>
</protein>
<dbReference type="Pfam" id="PF00145">
    <property type="entry name" value="DNA_methylase"/>
    <property type="match status" value="3"/>
</dbReference>
<evidence type="ECO:0000313" key="9">
    <source>
        <dbReference type="EMBL" id="PLT75983.1"/>
    </source>
</evidence>
<evidence type="ECO:0000256" key="6">
    <source>
        <dbReference type="RuleBase" id="RU000416"/>
    </source>
</evidence>
<dbReference type="PANTHER" id="PTHR46098:SF1">
    <property type="entry name" value="TRNA (CYTOSINE(38)-C(5))-METHYLTRANSFERASE"/>
    <property type="match status" value="1"/>
</dbReference>
<organism evidence="9 11">
    <name type="scientific">Mediterraneibacter gnavus</name>
    <name type="common">Ruminococcus gnavus</name>
    <dbReference type="NCBI Taxonomy" id="33038"/>
    <lineage>
        <taxon>Bacteria</taxon>
        <taxon>Bacillati</taxon>
        <taxon>Bacillota</taxon>
        <taxon>Clostridia</taxon>
        <taxon>Lachnospirales</taxon>
        <taxon>Lachnospiraceae</taxon>
        <taxon>Mediterraneibacter</taxon>
    </lineage>
</organism>
<dbReference type="PROSITE" id="PS00094">
    <property type="entry name" value="C5_MTASE_1"/>
    <property type="match status" value="1"/>
</dbReference>
<evidence type="ECO:0000313" key="11">
    <source>
        <dbReference type="Proteomes" id="UP000235093"/>
    </source>
</evidence>
<dbReference type="GO" id="GO:0009307">
    <property type="term" value="P:DNA restriction-modification system"/>
    <property type="evidence" value="ECO:0007669"/>
    <property type="project" value="UniProtKB-KW"/>
</dbReference>
<dbReference type="Gene3D" id="3.90.120.10">
    <property type="entry name" value="DNA Methylase, subunit A, domain 2"/>
    <property type="match status" value="1"/>
</dbReference>
<dbReference type="PROSITE" id="PS00095">
    <property type="entry name" value="C5_MTASE_2"/>
    <property type="match status" value="1"/>
</dbReference>
<dbReference type="RefSeq" id="WP_072448019.1">
    <property type="nucleotide sequence ID" value="NZ_NIHS01000005.1"/>
</dbReference>
<dbReference type="InterPro" id="IPR001525">
    <property type="entry name" value="C5_MeTfrase"/>
</dbReference>
<evidence type="ECO:0000256" key="5">
    <source>
        <dbReference type="PROSITE-ProRule" id="PRU01016"/>
    </source>
</evidence>
<dbReference type="EMBL" id="NIHT01000008">
    <property type="protein sequence ID" value="PLT75983.1"/>
    <property type="molecule type" value="Genomic_DNA"/>
</dbReference>
<accession>A0A2N5PLF7</accession>
<dbReference type="EC" id="2.1.1.37" evidence="7"/>
<comment type="caution">
    <text evidence="9">The sequence shown here is derived from an EMBL/GenBank/DDBJ whole genome shotgun (WGS) entry which is preliminary data.</text>
</comment>
<feature type="active site" evidence="5">
    <location>
        <position position="54"/>
    </location>
</feature>
<proteinExistence type="inferred from homology"/>
<dbReference type="AlphaFoldDB" id="A0A2N5PLF7"/>
<comment type="catalytic activity">
    <reaction evidence="7">
        <text>a 2'-deoxycytidine in DNA + S-adenosyl-L-methionine = a 5-methyl-2'-deoxycytidine in DNA + S-adenosyl-L-homocysteine + H(+)</text>
        <dbReference type="Rhea" id="RHEA:13681"/>
        <dbReference type="Rhea" id="RHEA-COMP:11369"/>
        <dbReference type="Rhea" id="RHEA-COMP:11370"/>
        <dbReference type="ChEBI" id="CHEBI:15378"/>
        <dbReference type="ChEBI" id="CHEBI:57856"/>
        <dbReference type="ChEBI" id="CHEBI:59789"/>
        <dbReference type="ChEBI" id="CHEBI:85452"/>
        <dbReference type="ChEBI" id="CHEBI:85454"/>
        <dbReference type="EC" id="2.1.1.37"/>
    </reaction>
</comment>
<dbReference type="GO" id="GO:0032259">
    <property type="term" value="P:methylation"/>
    <property type="evidence" value="ECO:0007669"/>
    <property type="project" value="UniProtKB-KW"/>
</dbReference>
<keyword evidence="4" id="KW-0680">Restriction system</keyword>
<reference evidence="10 11" key="1">
    <citation type="journal article" date="2017" name="Genome Med.">
        <title>A novel Ruminococcus gnavus clade enriched in inflammatory bowel disease patients.</title>
        <authorList>
            <person name="Hall A.B."/>
            <person name="Yassour M."/>
            <person name="Sauk J."/>
            <person name="Garner A."/>
            <person name="Jiang X."/>
            <person name="Arthur T."/>
            <person name="Lagoudas G.K."/>
            <person name="Vatanen T."/>
            <person name="Fornelos N."/>
            <person name="Wilson R."/>
            <person name="Bertha M."/>
            <person name="Cohen M."/>
            <person name="Garber J."/>
            <person name="Khalili H."/>
            <person name="Gevers D."/>
            <person name="Ananthakrishnan A.N."/>
            <person name="Kugathasan S."/>
            <person name="Lander E.S."/>
            <person name="Blainey P."/>
            <person name="Vlamakis H."/>
            <person name="Xavier R.J."/>
            <person name="Huttenhower C."/>
        </authorList>
    </citation>
    <scope>NUCLEOTIDE SEQUENCE [LARGE SCALE GENOMIC DNA]</scope>
    <source>
        <strain evidence="8 10">RJX1124</strain>
        <strain evidence="9 11">RJX1125</strain>
    </source>
</reference>
<dbReference type="Proteomes" id="UP000234891">
    <property type="component" value="Unassembled WGS sequence"/>
</dbReference>
<evidence type="ECO:0000256" key="2">
    <source>
        <dbReference type="ARBA" id="ARBA00022679"/>
    </source>
</evidence>
<dbReference type="InterPro" id="IPR050750">
    <property type="entry name" value="C5-MTase"/>
</dbReference>
<evidence type="ECO:0000313" key="10">
    <source>
        <dbReference type="Proteomes" id="UP000234891"/>
    </source>
</evidence>
<evidence type="ECO:0000313" key="8">
    <source>
        <dbReference type="EMBL" id="PLT73966.1"/>
    </source>
</evidence>
<dbReference type="NCBIfam" id="TIGR00675">
    <property type="entry name" value="dcm"/>
    <property type="match status" value="1"/>
</dbReference>
<name>A0A2N5PLF7_MEDGN</name>
<gene>
    <name evidence="9" type="ORF">CDL23_06595</name>
    <name evidence="8" type="ORF">CDL26_04615</name>
</gene>
<dbReference type="InterPro" id="IPR029063">
    <property type="entry name" value="SAM-dependent_MTases_sf"/>
</dbReference>
<sequence length="507" mass="57775">MKYSLVNFCEFDKYAAKSYCAIHGTSETLNLGDITKVDEKEIEPFNMICGGSPCQDFSLAGKQAGAVWKCRSCGHEYNPLQVHYSKRDTCSMCGSHDIDKTRSSLLVEWLRMIRGVKPVWGIYENVKNIVGKKFRDTTFRLFEEELHEYGYHTYWSVLNAKHYGIPQNRERVYLILIQKEMDNGTFQFPEPLESFQCLMDILEDTVEERYYLSQEKVRRLIEDMEERKALLFEPDEKSLKAFRENRVKRAGNIKGVFEQTGRVYLPDGCCPTVTACGGGGQQPKILQVGDIHTGYGSSGVIYSPLGSSGAVLAGHDQPKIVEKYPGAIRGRYDSEGRIVQTLELGEKEVCHTLTSVQKDNIILVRQKTQKGYEECLENGVVNLSYPSVEKRGRVQEHGELCPTLTTSNGIHRLESLIRIRRLTPLECFRLMGFSDADFWKAKEAGISNSQLYKQAGNSIVVDVLYYIFLELYKAMPYLFENIRLSSFFSGIGAFEKALERLEEQVNQ</sequence>
<dbReference type="Gene3D" id="3.40.50.150">
    <property type="entry name" value="Vaccinia Virus protein VP39"/>
    <property type="match status" value="1"/>
</dbReference>
<evidence type="ECO:0000256" key="1">
    <source>
        <dbReference type="ARBA" id="ARBA00022603"/>
    </source>
</evidence>
<dbReference type="Proteomes" id="UP000235093">
    <property type="component" value="Unassembled WGS sequence"/>
</dbReference>